<evidence type="ECO:0000256" key="1">
    <source>
        <dbReference type="ARBA" id="ARBA00004141"/>
    </source>
</evidence>
<feature type="transmembrane region" description="Helical" evidence="6">
    <location>
        <begin position="136"/>
        <end position="160"/>
    </location>
</feature>
<dbReference type="GO" id="GO:0016020">
    <property type="term" value="C:membrane"/>
    <property type="evidence" value="ECO:0007669"/>
    <property type="project" value="UniProtKB-SubCell"/>
</dbReference>
<evidence type="ECO:0000256" key="6">
    <source>
        <dbReference type="SAM" id="Phobius"/>
    </source>
</evidence>
<accession>A0A168P6N0</accession>
<dbReference type="OrthoDB" id="268928at2759"/>
<comment type="similarity">
    <text evidence="2">Belongs to the UPF0220 family.</text>
</comment>
<dbReference type="EMBL" id="AMYB01000002">
    <property type="protein sequence ID" value="OAD07253.1"/>
    <property type="molecule type" value="Genomic_DNA"/>
</dbReference>
<name>A0A168P6N0_MUCCL</name>
<keyword evidence="3 6" id="KW-0812">Transmembrane</keyword>
<evidence type="ECO:0000313" key="7">
    <source>
        <dbReference type="EMBL" id="OAD07253.1"/>
    </source>
</evidence>
<feature type="transmembrane region" description="Helical" evidence="6">
    <location>
        <begin position="66"/>
        <end position="82"/>
    </location>
</feature>
<dbReference type="InterPro" id="IPR007919">
    <property type="entry name" value="UPF0220"/>
</dbReference>
<comment type="subcellular location">
    <subcellularLocation>
        <location evidence="1">Membrane</location>
        <topology evidence="1">Multi-pass membrane protein</topology>
    </subcellularLocation>
</comment>
<gene>
    <name evidence="7" type="ORF">MUCCIDRAFT_155505</name>
</gene>
<evidence type="ECO:0000256" key="3">
    <source>
        <dbReference type="ARBA" id="ARBA00022692"/>
    </source>
</evidence>
<feature type="transmembrane region" description="Helical" evidence="6">
    <location>
        <begin position="102"/>
        <end position="124"/>
    </location>
</feature>
<reference evidence="7 8" key="1">
    <citation type="submission" date="2015-06" db="EMBL/GenBank/DDBJ databases">
        <title>Expansion of signal transduction pathways in fungi by whole-genome duplication.</title>
        <authorList>
            <consortium name="DOE Joint Genome Institute"/>
            <person name="Corrochano L.M."/>
            <person name="Kuo A."/>
            <person name="Marcet-Houben M."/>
            <person name="Polaino S."/>
            <person name="Salamov A."/>
            <person name="Villalobos J.M."/>
            <person name="Alvarez M.I."/>
            <person name="Avalos J."/>
            <person name="Benito E.P."/>
            <person name="Benoit I."/>
            <person name="Burger G."/>
            <person name="Camino L.P."/>
            <person name="Canovas D."/>
            <person name="Cerda-Olmedo E."/>
            <person name="Cheng J.-F."/>
            <person name="Dominguez A."/>
            <person name="Elias M."/>
            <person name="Eslava A.P."/>
            <person name="Glaser F."/>
            <person name="Grimwood J."/>
            <person name="Gutierrez G."/>
            <person name="Heitman J."/>
            <person name="Henrissat B."/>
            <person name="Iturriaga E.A."/>
            <person name="Lang B.F."/>
            <person name="Lavin J.L."/>
            <person name="Lee S."/>
            <person name="Li W."/>
            <person name="Lindquist E."/>
            <person name="Lopez-Garcia S."/>
            <person name="Luque E.M."/>
            <person name="Marcos A.T."/>
            <person name="Martin J."/>
            <person name="Mccluskey K."/>
            <person name="Medina H.R."/>
            <person name="Miralles-Duran A."/>
            <person name="Miyazaki A."/>
            <person name="Munoz-Torres E."/>
            <person name="Oguiza J.A."/>
            <person name="Ohm R."/>
            <person name="Olmedo M."/>
            <person name="Orejas M."/>
            <person name="Ortiz-Castellanos L."/>
            <person name="Pisabarro A.G."/>
            <person name="Rodriguez-Romero J."/>
            <person name="Ruiz-Herrera J."/>
            <person name="Ruiz-Vazquez R."/>
            <person name="Sanz C."/>
            <person name="Schackwitz W."/>
            <person name="Schmutz J."/>
            <person name="Shahriari M."/>
            <person name="Shelest E."/>
            <person name="Silva-Franco F."/>
            <person name="Soanes D."/>
            <person name="Syed K."/>
            <person name="Tagua V.G."/>
            <person name="Talbot N.J."/>
            <person name="Thon M."/>
            <person name="De Vries R.P."/>
            <person name="Wiebenga A."/>
            <person name="Yadav J.S."/>
            <person name="Braun E.L."/>
            <person name="Baker S."/>
            <person name="Garre V."/>
            <person name="Horwitz B."/>
            <person name="Torres-Martinez S."/>
            <person name="Idnurm A."/>
            <person name="Herrera-Estrella A."/>
            <person name="Gabaldon T."/>
            <person name="Grigoriev I.V."/>
        </authorList>
    </citation>
    <scope>NUCLEOTIDE SEQUENCE [LARGE SCALE GENOMIC DNA]</scope>
    <source>
        <strain evidence="7 8">CBS 277.49</strain>
    </source>
</reference>
<dbReference type="Pfam" id="PF05255">
    <property type="entry name" value="UPF0220"/>
    <property type="match status" value="1"/>
</dbReference>
<keyword evidence="8" id="KW-1185">Reference proteome</keyword>
<comment type="caution">
    <text evidence="7">The sequence shown here is derived from an EMBL/GenBank/DDBJ whole genome shotgun (WGS) entry which is preliminary data.</text>
</comment>
<sequence>MNYSSSNDASVFKCGRILCSFGNKGKQIGVYSAGMLFALGWWVFIDGLAVLWNLEDRKIAPGIEDWAPGIITTFGMIIVNLIDKEALRGAQFDEQYTWRARLFLFLGFAFMAGGFSGSVAVLITKYIYNETLDFDNIYLGIADVAQNSLIMISTGILWLAQSSQQGSQYYQIY</sequence>
<dbReference type="AlphaFoldDB" id="A0A168P6N0"/>
<organism evidence="7 8">
    <name type="scientific">Mucor lusitanicus CBS 277.49</name>
    <dbReference type="NCBI Taxonomy" id="747725"/>
    <lineage>
        <taxon>Eukaryota</taxon>
        <taxon>Fungi</taxon>
        <taxon>Fungi incertae sedis</taxon>
        <taxon>Mucoromycota</taxon>
        <taxon>Mucoromycotina</taxon>
        <taxon>Mucoromycetes</taxon>
        <taxon>Mucorales</taxon>
        <taxon>Mucorineae</taxon>
        <taxon>Mucoraceae</taxon>
        <taxon>Mucor</taxon>
    </lineage>
</organism>
<dbReference type="PANTHER" id="PTHR13180">
    <property type="entry name" value="SMALL MEMBRANE PROTEIN-RELATED"/>
    <property type="match status" value="1"/>
</dbReference>
<keyword evidence="4 6" id="KW-1133">Transmembrane helix</keyword>
<evidence type="ECO:0000256" key="5">
    <source>
        <dbReference type="ARBA" id="ARBA00023136"/>
    </source>
</evidence>
<proteinExistence type="inferred from homology"/>
<dbReference type="Proteomes" id="UP000077051">
    <property type="component" value="Unassembled WGS sequence"/>
</dbReference>
<dbReference type="VEuPathDB" id="FungiDB:MUCCIDRAFT_155505"/>
<evidence type="ECO:0000256" key="2">
    <source>
        <dbReference type="ARBA" id="ARBA00005335"/>
    </source>
</evidence>
<keyword evidence="5 6" id="KW-0472">Membrane</keyword>
<feature type="transmembrane region" description="Helical" evidence="6">
    <location>
        <begin position="30"/>
        <end position="54"/>
    </location>
</feature>
<evidence type="ECO:0000313" key="8">
    <source>
        <dbReference type="Proteomes" id="UP000077051"/>
    </source>
</evidence>
<evidence type="ECO:0000256" key="4">
    <source>
        <dbReference type="ARBA" id="ARBA00022989"/>
    </source>
</evidence>
<protein>
    <submittedName>
        <fullName evidence="7">Uncharacterized protein</fullName>
    </submittedName>
</protein>